<keyword evidence="7" id="KW-0805">Transcription regulation</keyword>
<dbReference type="Pfam" id="PF01726">
    <property type="entry name" value="LexA_DNA_bind"/>
    <property type="match status" value="1"/>
</dbReference>
<dbReference type="InterPro" id="IPR036390">
    <property type="entry name" value="WH_DNA-bd_sf"/>
</dbReference>
<keyword evidence="10" id="KW-0234">DNA repair</keyword>
<keyword evidence="8" id="KW-0238">DNA-binding</keyword>
<dbReference type="PANTHER" id="PTHR33516:SF2">
    <property type="entry name" value="LEXA REPRESSOR-RELATED"/>
    <property type="match status" value="1"/>
</dbReference>
<evidence type="ECO:0000256" key="4">
    <source>
        <dbReference type="ARBA" id="ARBA00022763"/>
    </source>
</evidence>
<evidence type="ECO:0000256" key="1">
    <source>
        <dbReference type="ARBA" id="ARBA00007484"/>
    </source>
</evidence>
<dbReference type="InterPro" id="IPR015927">
    <property type="entry name" value="Peptidase_S24_S26A/B/C"/>
</dbReference>
<dbReference type="STRING" id="1797714.A3D04_00200"/>
<evidence type="ECO:0000256" key="6">
    <source>
        <dbReference type="ARBA" id="ARBA00022813"/>
    </source>
</evidence>
<comment type="similarity">
    <text evidence="1 12">Belongs to the peptidase S24 family.</text>
</comment>
<dbReference type="InterPro" id="IPR006200">
    <property type="entry name" value="LexA"/>
</dbReference>
<proteinExistence type="inferred from homology"/>
<sequence>MSSTEELTKRQKQVLKAIYRSLKNSGYPPTLADLREELKVSSNQAVLDFLRLLEDKGFIKRDEGTARGLKILKKGFEMLNIQPILPYVGISPAGPYSEAVEDIQWVSLGNTDGGDMLISIKGNSMKNAGINNGDMVLVKKSKEFKSGDIVLSRNDDEVTVKRFIHDDGKTYLKAENPKYKNIPIYPDTRLVGKVVRVFSRSKNGQGYNS</sequence>
<evidence type="ECO:0000256" key="7">
    <source>
        <dbReference type="ARBA" id="ARBA00023015"/>
    </source>
</evidence>
<dbReference type="InterPro" id="IPR036388">
    <property type="entry name" value="WH-like_DNA-bd_sf"/>
</dbReference>
<dbReference type="InterPro" id="IPR039418">
    <property type="entry name" value="LexA-like"/>
</dbReference>
<dbReference type="GO" id="GO:0004252">
    <property type="term" value="F:serine-type endopeptidase activity"/>
    <property type="evidence" value="ECO:0007669"/>
    <property type="project" value="InterPro"/>
</dbReference>
<dbReference type="GO" id="GO:0006508">
    <property type="term" value="P:proteolysis"/>
    <property type="evidence" value="ECO:0007669"/>
    <property type="project" value="InterPro"/>
</dbReference>
<dbReference type="GO" id="GO:0006260">
    <property type="term" value="P:DNA replication"/>
    <property type="evidence" value="ECO:0007669"/>
    <property type="project" value="UniProtKB-KW"/>
</dbReference>
<evidence type="ECO:0000256" key="9">
    <source>
        <dbReference type="ARBA" id="ARBA00023163"/>
    </source>
</evidence>
<dbReference type="SUPFAM" id="SSF46785">
    <property type="entry name" value="Winged helix' DNA-binding domain"/>
    <property type="match status" value="1"/>
</dbReference>
<evidence type="ECO:0000256" key="5">
    <source>
        <dbReference type="ARBA" id="ARBA00022801"/>
    </source>
</evidence>
<dbReference type="AlphaFoldDB" id="A0A1F5G9Y5"/>
<evidence type="ECO:0000256" key="2">
    <source>
        <dbReference type="ARBA" id="ARBA00022491"/>
    </source>
</evidence>
<dbReference type="Pfam" id="PF00717">
    <property type="entry name" value="Peptidase_S24"/>
    <property type="match status" value="1"/>
</dbReference>
<evidence type="ECO:0000256" key="10">
    <source>
        <dbReference type="ARBA" id="ARBA00023204"/>
    </source>
</evidence>
<organism evidence="15 16">
    <name type="scientific">Candidatus Curtissbacteria bacterium RIFCSPHIGHO2_02_FULL_40_16b</name>
    <dbReference type="NCBI Taxonomy" id="1797714"/>
    <lineage>
        <taxon>Bacteria</taxon>
        <taxon>Candidatus Curtissiibacteriota</taxon>
    </lineage>
</organism>
<dbReference type="GO" id="GO:0006281">
    <property type="term" value="P:DNA repair"/>
    <property type="evidence" value="ECO:0007669"/>
    <property type="project" value="UniProtKB-KW"/>
</dbReference>
<dbReference type="InterPro" id="IPR006199">
    <property type="entry name" value="LexA_DNA-bd_dom"/>
</dbReference>
<keyword evidence="4" id="KW-0227">DNA damage</keyword>
<name>A0A1F5G9Y5_9BACT</name>
<feature type="domain" description="LexA repressor DNA-binding" evidence="14">
    <location>
        <begin position="5"/>
        <end position="68"/>
    </location>
</feature>
<gene>
    <name evidence="15" type="ORF">A3D04_00200</name>
</gene>
<dbReference type="NCBIfam" id="TIGR00498">
    <property type="entry name" value="lexA"/>
    <property type="match status" value="1"/>
</dbReference>
<dbReference type="EMBL" id="MFBD01000021">
    <property type="protein sequence ID" value="OGD88637.1"/>
    <property type="molecule type" value="Genomic_DNA"/>
</dbReference>
<dbReference type="GO" id="GO:0003677">
    <property type="term" value="F:DNA binding"/>
    <property type="evidence" value="ECO:0007669"/>
    <property type="project" value="UniProtKB-KW"/>
</dbReference>
<dbReference type="CDD" id="cd06529">
    <property type="entry name" value="S24_LexA-like"/>
    <property type="match status" value="1"/>
</dbReference>
<dbReference type="InterPro" id="IPR050077">
    <property type="entry name" value="LexA_repressor"/>
</dbReference>
<keyword evidence="5 12" id="KW-0378">Hydrolase</keyword>
<dbReference type="PANTHER" id="PTHR33516">
    <property type="entry name" value="LEXA REPRESSOR"/>
    <property type="match status" value="1"/>
</dbReference>
<dbReference type="PRINTS" id="PR00726">
    <property type="entry name" value="LEXASERPTASE"/>
</dbReference>
<evidence type="ECO:0000256" key="11">
    <source>
        <dbReference type="ARBA" id="ARBA00023236"/>
    </source>
</evidence>
<evidence type="ECO:0000313" key="16">
    <source>
        <dbReference type="Proteomes" id="UP000177369"/>
    </source>
</evidence>
<evidence type="ECO:0000313" key="15">
    <source>
        <dbReference type="EMBL" id="OGD88637.1"/>
    </source>
</evidence>
<keyword evidence="6 12" id="KW-0068">Autocatalytic cleavage</keyword>
<keyword evidence="2" id="KW-0678">Repressor</keyword>
<dbReference type="InterPro" id="IPR036286">
    <property type="entry name" value="LexA/Signal_pep-like_sf"/>
</dbReference>
<dbReference type="InterPro" id="IPR006197">
    <property type="entry name" value="Peptidase_S24_LexA"/>
</dbReference>
<dbReference type="GO" id="GO:0009432">
    <property type="term" value="P:SOS response"/>
    <property type="evidence" value="ECO:0007669"/>
    <property type="project" value="UniProtKB-KW"/>
</dbReference>
<accession>A0A1F5G9Y5</accession>
<comment type="caution">
    <text evidence="15">The sequence shown here is derived from an EMBL/GenBank/DDBJ whole genome shotgun (WGS) entry which is preliminary data.</text>
</comment>
<evidence type="ECO:0000259" key="14">
    <source>
        <dbReference type="Pfam" id="PF01726"/>
    </source>
</evidence>
<dbReference type="Gene3D" id="2.10.109.10">
    <property type="entry name" value="Umud Fragment, subunit A"/>
    <property type="match status" value="1"/>
</dbReference>
<evidence type="ECO:0000256" key="12">
    <source>
        <dbReference type="RuleBase" id="RU003991"/>
    </source>
</evidence>
<keyword evidence="11" id="KW-0742">SOS response</keyword>
<dbReference type="Proteomes" id="UP000177369">
    <property type="component" value="Unassembled WGS sequence"/>
</dbReference>
<dbReference type="GO" id="GO:0045892">
    <property type="term" value="P:negative regulation of DNA-templated transcription"/>
    <property type="evidence" value="ECO:0007669"/>
    <property type="project" value="InterPro"/>
</dbReference>
<evidence type="ECO:0000256" key="3">
    <source>
        <dbReference type="ARBA" id="ARBA00022705"/>
    </source>
</evidence>
<evidence type="ECO:0000259" key="13">
    <source>
        <dbReference type="Pfam" id="PF00717"/>
    </source>
</evidence>
<keyword evidence="9" id="KW-0804">Transcription</keyword>
<feature type="domain" description="Peptidase S24/S26A/S26B/S26C" evidence="13">
    <location>
        <begin position="105"/>
        <end position="195"/>
    </location>
</feature>
<evidence type="ECO:0000256" key="8">
    <source>
        <dbReference type="ARBA" id="ARBA00023125"/>
    </source>
</evidence>
<protein>
    <submittedName>
        <fullName evidence="15">Repressor LexA</fullName>
    </submittedName>
</protein>
<keyword evidence="3" id="KW-0235">DNA replication</keyword>
<reference evidence="15 16" key="1">
    <citation type="journal article" date="2016" name="Nat. Commun.">
        <title>Thousands of microbial genomes shed light on interconnected biogeochemical processes in an aquifer system.</title>
        <authorList>
            <person name="Anantharaman K."/>
            <person name="Brown C.T."/>
            <person name="Hug L.A."/>
            <person name="Sharon I."/>
            <person name="Castelle C.J."/>
            <person name="Probst A.J."/>
            <person name="Thomas B.C."/>
            <person name="Singh A."/>
            <person name="Wilkins M.J."/>
            <person name="Karaoz U."/>
            <person name="Brodie E.L."/>
            <person name="Williams K.H."/>
            <person name="Hubbard S.S."/>
            <person name="Banfield J.F."/>
        </authorList>
    </citation>
    <scope>NUCLEOTIDE SEQUENCE [LARGE SCALE GENOMIC DNA]</scope>
</reference>
<dbReference type="SUPFAM" id="SSF51306">
    <property type="entry name" value="LexA/Signal peptidase"/>
    <property type="match status" value="1"/>
</dbReference>
<dbReference type="Gene3D" id="1.10.10.10">
    <property type="entry name" value="Winged helix-like DNA-binding domain superfamily/Winged helix DNA-binding domain"/>
    <property type="match status" value="1"/>
</dbReference>